<evidence type="ECO:0000313" key="3">
    <source>
        <dbReference type="Proteomes" id="UP000076738"/>
    </source>
</evidence>
<organism evidence="2 3">
    <name type="scientific">Calocera viscosa (strain TUFC12733)</name>
    <dbReference type="NCBI Taxonomy" id="1330018"/>
    <lineage>
        <taxon>Eukaryota</taxon>
        <taxon>Fungi</taxon>
        <taxon>Dikarya</taxon>
        <taxon>Basidiomycota</taxon>
        <taxon>Agaricomycotina</taxon>
        <taxon>Dacrymycetes</taxon>
        <taxon>Dacrymycetales</taxon>
        <taxon>Dacrymycetaceae</taxon>
        <taxon>Calocera</taxon>
    </lineage>
</organism>
<protein>
    <submittedName>
        <fullName evidence="2">Uncharacterized protein</fullName>
    </submittedName>
</protein>
<evidence type="ECO:0000256" key="1">
    <source>
        <dbReference type="SAM" id="MobiDB-lite"/>
    </source>
</evidence>
<reference evidence="2 3" key="1">
    <citation type="journal article" date="2016" name="Mol. Biol. Evol.">
        <title>Comparative Genomics of Early-Diverging Mushroom-Forming Fungi Provides Insights into the Origins of Lignocellulose Decay Capabilities.</title>
        <authorList>
            <person name="Nagy L.G."/>
            <person name="Riley R."/>
            <person name="Tritt A."/>
            <person name="Adam C."/>
            <person name="Daum C."/>
            <person name="Floudas D."/>
            <person name="Sun H."/>
            <person name="Yadav J.S."/>
            <person name="Pangilinan J."/>
            <person name="Larsson K.H."/>
            <person name="Matsuura K."/>
            <person name="Barry K."/>
            <person name="Labutti K."/>
            <person name="Kuo R."/>
            <person name="Ohm R.A."/>
            <person name="Bhattacharya S.S."/>
            <person name="Shirouzu T."/>
            <person name="Yoshinaga Y."/>
            <person name="Martin F.M."/>
            <person name="Grigoriev I.V."/>
            <person name="Hibbett D.S."/>
        </authorList>
    </citation>
    <scope>NUCLEOTIDE SEQUENCE [LARGE SCALE GENOMIC DNA]</scope>
    <source>
        <strain evidence="2 3">TUFC12733</strain>
    </source>
</reference>
<dbReference type="EMBL" id="KV417272">
    <property type="protein sequence ID" value="KZO99518.1"/>
    <property type="molecule type" value="Genomic_DNA"/>
</dbReference>
<accession>A0A167Q8B8</accession>
<dbReference type="OrthoDB" id="3165590at2759"/>
<keyword evidence="3" id="KW-1185">Reference proteome</keyword>
<evidence type="ECO:0000313" key="2">
    <source>
        <dbReference type="EMBL" id="KZO99518.1"/>
    </source>
</evidence>
<dbReference type="AlphaFoldDB" id="A0A167Q8B8"/>
<sequence length="202" mass="21962">MNRRSTSDRASVGSIMQVKARSRVVAKGSARPPARGRAMAGGRVRRQFGSTAFTFGLRTRFDDHRQTSNQCELPVAVIRTATPSSSFPTSAGRKLSAHYPHSLSTMPRRPPPSALLLSKGPTPARGHPKFTLPAKPQRVLIPTKTSPSSHLDGVMQRCLSQPRIELGPLHPPAPTMAKHRQLSVSGDAPPQILEPAQQSFLW</sequence>
<name>A0A167Q8B8_CALVF</name>
<gene>
    <name evidence="2" type="ORF">CALVIDRAFT_384731</name>
</gene>
<proteinExistence type="predicted"/>
<feature type="region of interest" description="Disordered" evidence="1">
    <location>
        <begin position="164"/>
        <end position="191"/>
    </location>
</feature>
<dbReference type="Proteomes" id="UP000076738">
    <property type="component" value="Unassembled WGS sequence"/>
</dbReference>